<name>A0A916QW93_9RHOB</name>
<accession>A0A916QW93</accession>
<dbReference type="SUPFAM" id="SSF53335">
    <property type="entry name" value="S-adenosyl-L-methionine-dependent methyltransferases"/>
    <property type="match status" value="1"/>
</dbReference>
<dbReference type="EMBL" id="BMKA01000002">
    <property type="protein sequence ID" value="GGA13064.1"/>
    <property type="molecule type" value="Genomic_DNA"/>
</dbReference>
<dbReference type="InterPro" id="IPR029063">
    <property type="entry name" value="SAM-dependent_MTases_sf"/>
</dbReference>
<dbReference type="Gene3D" id="3.40.50.150">
    <property type="entry name" value="Vaccinia Virus protein VP39"/>
    <property type="match status" value="1"/>
</dbReference>
<dbReference type="InterPro" id="IPR013216">
    <property type="entry name" value="Methyltransf_11"/>
</dbReference>
<dbReference type="Proteomes" id="UP000628017">
    <property type="component" value="Unassembled WGS sequence"/>
</dbReference>
<dbReference type="Pfam" id="PF08241">
    <property type="entry name" value="Methyltransf_11"/>
    <property type="match status" value="1"/>
</dbReference>
<dbReference type="AlphaFoldDB" id="A0A916QW93"/>
<protein>
    <recommendedName>
        <fullName evidence="1">Methyltransferase type 11 domain-containing protein</fullName>
    </recommendedName>
</protein>
<sequence>MDYSAFRDGERDGWSSRANIYGDATARATLQTIPKLLDHARIFPRAKILDAGCGPGYVAATAKLLGADVEGIDFSEGMVEQAKTQFPDIKFSIADIENLPMRDGTFDAVLCNFVLFHVTDPERAIAEARRVLKPAGRFAFSQWLGPDRSECYQLLLDVIKSHADMARADPAPDAYALSNETHVSEMMQKAGFTDIKAEIVENILYAPGPSFFEFFMTFGVRVPLILHRQEVSVQASIREEIDEAASRYLSEGCYKIPMPSIVFSGLA</sequence>
<evidence type="ECO:0000259" key="1">
    <source>
        <dbReference type="Pfam" id="PF08241"/>
    </source>
</evidence>
<evidence type="ECO:0000313" key="2">
    <source>
        <dbReference type="EMBL" id="GGA13064.1"/>
    </source>
</evidence>
<evidence type="ECO:0000313" key="3">
    <source>
        <dbReference type="Proteomes" id="UP000628017"/>
    </source>
</evidence>
<reference evidence="2" key="2">
    <citation type="submission" date="2020-09" db="EMBL/GenBank/DDBJ databases">
        <authorList>
            <person name="Sun Q."/>
            <person name="Zhou Y."/>
        </authorList>
    </citation>
    <scope>NUCLEOTIDE SEQUENCE</scope>
    <source>
        <strain evidence="2">CGMCC 1.15880</strain>
    </source>
</reference>
<comment type="caution">
    <text evidence="2">The sequence shown here is derived from an EMBL/GenBank/DDBJ whole genome shotgun (WGS) entry which is preliminary data.</text>
</comment>
<dbReference type="RefSeq" id="WP_188671867.1">
    <property type="nucleotide sequence ID" value="NZ_BMKA01000002.1"/>
</dbReference>
<feature type="domain" description="Methyltransferase type 11" evidence="1">
    <location>
        <begin position="49"/>
        <end position="140"/>
    </location>
</feature>
<dbReference type="PANTHER" id="PTHR43591:SF24">
    <property type="entry name" value="2-METHOXY-6-POLYPRENYL-1,4-BENZOQUINOL METHYLASE, MITOCHONDRIAL"/>
    <property type="match status" value="1"/>
</dbReference>
<dbReference type="CDD" id="cd02440">
    <property type="entry name" value="AdoMet_MTases"/>
    <property type="match status" value="1"/>
</dbReference>
<organism evidence="2 3">
    <name type="scientific">Neptunicoccus cionae</name>
    <dbReference type="NCBI Taxonomy" id="2035344"/>
    <lineage>
        <taxon>Bacteria</taxon>
        <taxon>Pseudomonadati</taxon>
        <taxon>Pseudomonadota</taxon>
        <taxon>Alphaproteobacteria</taxon>
        <taxon>Rhodobacterales</taxon>
        <taxon>Paracoccaceae</taxon>
        <taxon>Neptunicoccus</taxon>
    </lineage>
</organism>
<keyword evidence="3" id="KW-1185">Reference proteome</keyword>
<gene>
    <name evidence="2" type="ORF">GCM10011498_11220</name>
</gene>
<reference evidence="2" key="1">
    <citation type="journal article" date="2014" name="Int. J. Syst. Evol. Microbiol.">
        <title>Complete genome sequence of Corynebacterium casei LMG S-19264T (=DSM 44701T), isolated from a smear-ripened cheese.</title>
        <authorList>
            <consortium name="US DOE Joint Genome Institute (JGI-PGF)"/>
            <person name="Walter F."/>
            <person name="Albersmeier A."/>
            <person name="Kalinowski J."/>
            <person name="Ruckert C."/>
        </authorList>
    </citation>
    <scope>NUCLEOTIDE SEQUENCE</scope>
    <source>
        <strain evidence="2">CGMCC 1.15880</strain>
    </source>
</reference>
<dbReference type="PANTHER" id="PTHR43591">
    <property type="entry name" value="METHYLTRANSFERASE"/>
    <property type="match status" value="1"/>
</dbReference>
<dbReference type="GO" id="GO:0008757">
    <property type="term" value="F:S-adenosylmethionine-dependent methyltransferase activity"/>
    <property type="evidence" value="ECO:0007669"/>
    <property type="project" value="InterPro"/>
</dbReference>
<proteinExistence type="predicted"/>